<proteinExistence type="inferred from homology"/>
<dbReference type="AlphaFoldDB" id="A0A245ZDM5"/>
<feature type="transmembrane region" description="Helical" evidence="8">
    <location>
        <begin position="414"/>
        <end position="442"/>
    </location>
</feature>
<dbReference type="PROSITE" id="PS01303">
    <property type="entry name" value="BCCT"/>
    <property type="match status" value="1"/>
</dbReference>
<dbReference type="Pfam" id="PF02028">
    <property type="entry name" value="BCCT"/>
    <property type="match status" value="1"/>
</dbReference>
<evidence type="ECO:0000256" key="4">
    <source>
        <dbReference type="ARBA" id="ARBA00022475"/>
    </source>
</evidence>
<feature type="transmembrane region" description="Helical" evidence="8">
    <location>
        <begin position="239"/>
        <end position="260"/>
    </location>
</feature>
<feature type="transmembrane region" description="Helical" evidence="8">
    <location>
        <begin position="101"/>
        <end position="122"/>
    </location>
</feature>
<keyword evidence="3" id="KW-0813">Transport</keyword>
<dbReference type="PANTHER" id="PTHR30047">
    <property type="entry name" value="HIGH-AFFINITY CHOLINE TRANSPORT PROTEIN-RELATED"/>
    <property type="match status" value="1"/>
</dbReference>
<dbReference type="NCBIfam" id="TIGR00842">
    <property type="entry name" value="bcct"/>
    <property type="match status" value="1"/>
</dbReference>
<dbReference type="NCBIfam" id="NF007399">
    <property type="entry name" value="PRK09928.1"/>
    <property type="match status" value="1"/>
</dbReference>
<reference evidence="9 10" key="1">
    <citation type="submission" date="2017-03" db="EMBL/GenBank/DDBJ databases">
        <title>Genome sequence of Sphingomonas mucosissima DSM 17494.</title>
        <authorList>
            <person name="Poehlein A."/>
            <person name="Wuebbeler J.H."/>
            <person name="Steinbuechel A."/>
            <person name="Daniel R."/>
        </authorList>
    </citation>
    <scope>NUCLEOTIDE SEQUENCE [LARGE SCALE GENOMIC DNA]</scope>
    <source>
        <strain evidence="9 10">DSM 17494</strain>
    </source>
</reference>
<gene>
    <name evidence="9" type="primary">betT</name>
    <name evidence="9" type="ORF">SPMU_32830</name>
</gene>
<protein>
    <submittedName>
        <fullName evidence="9">High-affinity choline transport protein</fullName>
    </submittedName>
</protein>
<feature type="transmembrane region" description="Helical" evidence="8">
    <location>
        <begin position="480"/>
        <end position="500"/>
    </location>
</feature>
<keyword evidence="7 8" id="KW-0472">Membrane</keyword>
<name>A0A245ZDM5_9SPHN</name>
<feature type="transmembrane region" description="Helical" evidence="8">
    <location>
        <begin position="454"/>
        <end position="474"/>
    </location>
</feature>
<evidence type="ECO:0000256" key="5">
    <source>
        <dbReference type="ARBA" id="ARBA00022692"/>
    </source>
</evidence>
<dbReference type="PANTHER" id="PTHR30047:SF7">
    <property type="entry name" value="HIGH-AFFINITY CHOLINE TRANSPORT PROTEIN"/>
    <property type="match status" value="1"/>
</dbReference>
<comment type="subcellular location">
    <subcellularLocation>
        <location evidence="1">Cell membrane</location>
        <topology evidence="1">Multi-pass membrane protein</topology>
    </subcellularLocation>
</comment>
<feature type="transmembrane region" description="Helical" evidence="8">
    <location>
        <begin position="24"/>
        <end position="42"/>
    </location>
</feature>
<keyword evidence="4" id="KW-1003">Cell membrane</keyword>
<dbReference type="GO" id="GO:0022857">
    <property type="term" value="F:transmembrane transporter activity"/>
    <property type="evidence" value="ECO:0007669"/>
    <property type="project" value="InterPro"/>
</dbReference>
<evidence type="ECO:0000256" key="6">
    <source>
        <dbReference type="ARBA" id="ARBA00022989"/>
    </source>
</evidence>
<dbReference type="InterPro" id="IPR018093">
    <property type="entry name" value="BCCT_CS"/>
</dbReference>
<keyword evidence="10" id="KW-1185">Reference proteome</keyword>
<feature type="transmembrane region" description="Helical" evidence="8">
    <location>
        <begin position="272"/>
        <end position="296"/>
    </location>
</feature>
<evidence type="ECO:0000256" key="8">
    <source>
        <dbReference type="SAM" id="Phobius"/>
    </source>
</evidence>
<feature type="transmembrane region" description="Helical" evidence="8">
    <location>
        <begin position="356"/>
        <end position="375"/>
    </location>
</feature>
<dbReference type="Proteomes" id="UP000197783">
    <property type="component" value="Unassembled WGS sequence"/>
</dbReference>
<accession>A0A245ZDM5</accession>
<sequence length="662" mass="72109">MDELVSEGAAALTPKRKMEINPPVFFVSAGLILAFALFGALAPDLASHTFAAVQALIVADFGWFYIAAVAGFLVFVLFLMFSRYGDVKLGPDDSEPDYSYLSWFAMLFSAGMGIGLIFFGVAEPIQHYAQPPVGEGRTIDSARQAMVLTFFHWGLHAWAIYIVVGLALAYFAFRRGLPLTIRSALYPLIGKRIYGPFGHAVDIFAVLGTMFGVATSLGLGVLQVNAGFSYLFGLPSNTLVQLVLIAAITGLATLSVVMGLDKGVKRLSELNIIFAGVLLAFVLVAGSTVFLLQAFVQNVGTYLGDVVQRTFRLYAYEPNPWLGNWTLFYWGWWIAWSPFVGMFIARISRGRTIRQFVGGVLLVPTLFTFLWMTVFGNTAIAFDLSGTAGIADTVANNLPVALFETLEQLPLSTFFSGVATLLIITFFVTSADSGALVIDMITSGAAENPPVWQRVFWAVCAGSVAAVLLVAGGLQALQTAAIASALPFAVVMVFICYGLLRALQMEGKEQLDLSTASPAASAGTPLTWQQRLATITRFHSREEVAAFLADTARPALQAVAAQLRGSGLSPNLAQTDEHVELRVPHGDRREFCYGVRGRGFRAASFAWAEPRNASERERLHYRAMAHSSESDQTHDVTGYSQEQLINDLLNRYARFCHIRRMT</sequence>
<organism evidence="9 10">
    <name type="scientific">Sphingomonas mucosissima</name>
    <dbReference type="NCBI Taxonomy" id="370959"/>
    <lineage>
        <taxon>Bacteria</taxon>
        <taxon>Pseudomonadati</taxon>
        <taxon>Pseudomonadota</taxon>
        <taxon>Alphaproteobacteria</taxon>
        <taxon>Sphingomonadales</taxon>
        <taxon>Sphingomonadaceae</taxon>
        <taxon>Sphingomonas</taxon>
    </lineage>
</organism>
<feature type="transmembrane region" description="Helical" evidence="8">
    <location>
        <begin position="193"/>
        <end position="219"/>
    </location>
</feature>
<dbReference type="InterPro" id="IPR000060">
    <property type="entry name" value="BCCT_transptr"/>
</dbReference>
<feature type="transmembrane region" description="Helical" evidence="8">
    <location>
        <begin position="327"/>
        <end position="344"/>
    </location>
</feature>
<comment type="similarity">
    <text evidence="2">Belongs to the BCCT transporter (TC 2.A.15) family.</text>
</comment>
<evidence type="ECO:0000256" key="1">
    <source>
        <dbReference type="ARBA" id="ARBA00004651"/>
    </source>
</evidence>
<dbReference type="GO" id="GO:0005886">
    <property type="term" value="C:plasma membrane"/>
    <property type="evidence" value="ECO:0007669"/>
    <property type="project" value="UniProtKB-SubCell"/>
</dbReference>
<evidence type="ECO:0000256" key="2">
    <source>
        <dbReference type="ARBA" id="ARBA00005658"/>
    </source>
</evidence>
<evidence type="ECO:0000256" key="7">
    <source>
        <dbReference type="ARBA" id="ARBA00023136"/>
    </source>
</evidence>
<evidence type="ECO:0000256" key="3">
    <source>
        <dbReference type="ARBA" id="ARBA00022448"/>
    </source>
</evidence>
<comment type="caution">
    <text evidence="9">The sequence shown here is derived from an EMBL/GenBank/DDBJ whole genome shotgun (WGS) entry which is preliminary data.</text>
</comment>
<keyword evidence="6 8" id="KW-1133">Transmembrane helix</keyword>
<dbReference type="EMBL" id="NBBJ01000008">
    <property type="protein sequence ID" value="OWK27850.1"/>
    <property type="molecule type" value="Genomic_DNA"/>
</dbReference>
<feature type="transmembrane region" description="Helical" evidence="8">
    <location>
        <begin position="62"/>
        <end position="81"/>
    </location>
</feature>
<evidence type="ECO:0000313" key="10">
    <source>
        <dbReference type="Proteomes" id="UP000197783"/>
    </source>
</evidence>
<feature type="transmembrane region" description="Helical" evidence="8">
    <location>
        <begin position="150"/>
        <end position="173"/>
    </location>
</feature>
<evidence type="ECO:0000313" key="9">
    <source>
        <dbReference type="EMBL" id="OWK27850.1"/>
    </source>
</evidence>
<keyword evidence="5 8" id="KW-0812">Transmembrane</keyword>